<dbReference type="GO" id="GO:0005681">
    <property type="term" value="C:spliceosomal complex"/>
    <property type="evidence" value="ECO:0000318"/>
    <property type="project" value="GO_Central"/>
</dbReference>
<dbReference type="InterPro" id="IPR050502">
    <property type="entry name" value="Euk_RNA-bind_prot"/>
</dbReference>
<reference evidence="5" key="1">
    <citation type="submission" date="2006-10" db="EMBL/GenBank/DDBJ databases">
        <authorList>
            <person name="Amadeo P."/>
            <person name="Zhao Q."/>
            <person name="Wortman J."/>
            <person name="Fraser-Liggett C."/>
            <person name="Carlton J."/>
        </authorList>
    </citation>
    <scope>NUCLEOTIDE SEQUENCE</scope>
    <source>
        <strain evidence="5">G3</strain>
    </source>
</reference>
<protein>
    <recommendedName>
        <fullName evidence="4">RRM domain-containing protein</fullName>
    </recommendedName>
</protein>
<feature type="region of interest" description="Disordered" evidence="3">
    <location>
        <begin position="172"/>
        <end position="199"/>
    </location>
</feature>
<dbReference type="VEuPathDB" id="TrichDB:TVAGG3_0587980"/>
<dbReference type="eggNOG" id="KOG0111">
    <property type="taxonomic scope" value="Eukaryota"/>
</dbReference>
<name>A2EZD6_TRIV3</name>
<keyword evidence="6" id="KW-1185">Reference proteome</keyword>
<proteinExistence type="predicted"/>
<evidence type="ECO:0000313" key="6">
    <source>
        <dbReference type="Proteomes" id="UP000001542"/>
    </source>
</evidence>
<dbReference type="PANTHER" id="PTHR48025:SF1">
    <property type="entry name" value="RRM DOMAIN-CONTAINING PROTEIN"/>
    <property type="match status" value="1"/>
</dbReference>
<dbReference type="VEuPathDB" id="TrichDB:TVAG_430980"/>
<dbReference type="InterPro" id="IPR012677">
    <property type="entry name" value="Nucleotide-bd_a/b_plait_sf"/>
</dbReference>
<accession>A2EZD6</accession>
<evidence type="ECO:0000313" key="5">
    <source>
        <dbReference type="EMBL" id="EAY01957.1"/>
    </source>
</evidence>
<dbReference type="Proteomes" id="UP000001542">
    <property type="component" value="Unassembled WGS sequence"/>
</dbReference>
<feature type="region of interest" description="Disordered" evidence="3">
    <location>
        <begin position="100"/>
        <end position="159"/>
    </location>
</feature>
<feature type="compositionally biased region" description="Basic and acidic residues" evidence="3">
    <location>
        <begin position="116"/>
        <end position="159"/>
    </location>
</feature>
<feature type="region of interest" description="Disordered" evidence="3">
    <location>
        <begin position="1"/>
        <end position="42"/>
    </location>
</feature>
<dbReference type="SMART" id="SM00360">
    <property type="entry name" value="RRM"/>
    <property type="match status" value="1"/>
</dbReference>
<evidence type="ECO:0000256" key="2">
    <source>
        <dbReference type="PROSITE-ProRule" id="PRU00176"/>
    </source>
</evidence>
<dbReference type="CDD" id="cd00590">
    <property type="entry name" value="RRM_SF"/>
    <property type="match status" value="1"/>
</dbReference>
<dbReference type="SMR" id="A2EZD6"/>
<dbReference type="STRING" id="5722.A2EZD6"/>
<dbReference type="PROSITE" id="PS50102">
    <property type="entry name" value="RRM"/>
    <property type="match status" value="1"/>
</dbReference>
<dbReference type="OMA" id="NLANDRP"/>
<dbReference type="AlphaFoldDB" id="A2EZD6"/>
<dbReference type="GO" id="GO:0048026">
    <property type="term" value="P:positive regulation of mRNA splicing, via spliceosome"/>
    <property type="evidence" value="ECO:0000318"/>
    <property type="project" value="GO_Central"/>
</dbReference>
<dbReference type="KEGG" id="tva:4759788"/>
<dbReference type="InterPro" id="IPR000504">
    <property type="entry name" value="RRM_dom"/>
</dbReference>
<organism evidence="5 6">
    <name type="scientific">Trichomonas vaginalis (strain ATCC PRA-98 / G3)</name>
    <dbReference type="NCBI Taxonomy" id="412133"/>
    <lineage>
        <taxon>Eukaryota</taxon>
        <taxon>Metamonada</taxon>
        <taxon>Parabasalia</taxon>
        <taxon>Trichomonadida</taxon>
        <taxon>Trichomonadidae</taxon>
        <taxon>Trichomonas</taxon>
    </lineage>
</organism>
<keyword evidence="1 2" id="KW-0694">RNA-binding</keyword>
<gene>
    <name evidence="5" type="ORF">TVAG_430980</name>
</gene>
<dbReference type="OrthoDB" id="439808at2759"/>
<dbReference type="Pfam" id="PF00076">
    <property type="entry name" value="RRM_1"/>
    <property type="match status" value="1"/>
</dbReference>
<dbReference type="Gene3D" id="3.30.70.330">
    <property type="match status" value="1"/>
</dbReference>
<feature type="compositionally biased region" description="Basic and acidic residues" evidence="3">
    <location>
        <begin position="1"/>
        <end position="30"/>
    </location>
</feature>
<evidence type="ECO:0000256" key="1">
    <source>
        <dbReference type="ARBA" id="ARBA00022884"/>
    </source>
</evidence>
<dbReference type="GO" id="GO:0003723">
    <property type="term" value="F:RNA binding"/>
    <property type="evidence" value="ECO:0000318"/>
    <property type="project" value="GO_Central"/>
</dbReference>
<feature type="domain" description="RRM" evidence="4">
    <location>
        <begin position="35"/>
        <end position="113"/>
    </location>
</feature>
<dbReference type="RefSeq" id="XP_001314467.1">
    <property type="nucleotide sequence ID" value="XM_001314446.1"/>
</dbReference>
<dbReference type="InParanoid" id="A2EZD6"/>
<dbReference type="PANTHER" id="PTHR48025">
    <property type="entry name" value="OS02G0815200 PROTEIN"/>
    <property type="match status" value="1"/>
</dbReference>
<sequence length="199" mass="24504">MSGSEDNSKEYDRRSDDEEVSKEEKNDSESKSSTVTIHVGNLSFDTTEESLKAKFAEFGNVVTCRIPRRTRTGKSKSFGFVEFSTKEDADKAIKEMNEKEFEGRTLKIEISNGLSDKPRRGDRRNEGRRDRRRYDDYDRRDRRHDDRRSRRHEYDDYDRRERRHHDYDDYDRRDRRRDYDDDRRERRRRDYDDDRRDRY</sequence>
<evidence type="ECO:0000256" key="3">
    <source>
        <dbReference type="SAM" id="MobiDB-lite"/>
    </source>
</evidence>
<reference evidence="5" key="2">
    <citation type="journal article" date="2007" name="Science">
        <title>Draft genome sequence of the sexually transmitted pathogen Trichomonas vaginalis.</title>
        <authorList>
            <person name="Carlton J.M."/>
            <person name="Hirt R.P."/>
            <person name="Silva J.C."/>
            <person name="Delcher A.L."/>
            <person name="Schatz M."/>
            <person name="Zhao Q."/>
            <person name="Wortman J.R."/>
            <person name="Bidwell S.L."/>
            <person name="Alsmark U.C.M."/>
            <person name="Besteiro S."/>
            <person name="Sicheritz-Ponten T."/>
            <person name="Noel C.J."/>
            <person name="Dacks J.B."/>
            <person name="Foster P.G."/>
            <person name="Simillion C."/>
            <person name="Van de Peer Y."/>
            <person name="Miranda-Saavedra D."/>
            <person name="Barton G.J."/>
            <person name="Westrop G.D."/>
            <person name="Mueller S."/>
            <person name="Dessi D."/>
            <person name="Fiori P.L."/>
            <person name="Ren Q."/>
            <person name="Paulsen I."/>
            <person name="Zhang H."/>
            <person name="Bastida-Corcuera F.D."/>
            <person name="Simoes-Barbosa A."/>
            <person name="Brown M.T."/>
            <person name="Hayes R.D."/>
            <person name="Mukherjee M."/>
            <person name="Okumura C.Y."/>
            <person name="Schneider R."/>
            <person name="Smith A.J."/>
            <person name="Vanacova S."/>
            <person name="Villalvazo M."/>
            <person name="Haas B.J."/>
            <person name="Pertea M."/>
            <person name="Feldblyum T.V."/>
            <person name="Utterback T.R."/>
            <person name="Shu C.L."/>
            <person name="Osoegawa K."/>
            <person name="de Jong P.J."/>
            <person name="Hrdy I."/>
            <person name="Horvathova L."/>
            <person name="Zubacova Z."/>
            <person name="Dolezal P."/>
            <person name="Malik S.B."/>
            <person name="Logsdon J.M. Jr."/>
            <person name="Henze K."/>
            <person name="Gupta A."/>
            <person name="Wang C.C."/>
            <person name="Dunne R.L."/>
            <person name="Upcroft J.A."/>
            <person name="Upcroft P."/>
            <person name="White O."/>
            <person name="Salzberg S.L."/>
            <person name="Tang P."/>
            <person name="Chiu C.-H."/>
            <person name="Lee Y.-S."/>
            <person name="Embley T.M."/>
            <person name="Coombs G.H."/>
            <person name="Mottram J.C."/>
            <person name="Tachezy J."/>
            <person name="Fraser-Liggett C.M."/>
            <person name="Johnson P.J."/>
        </authorList>
    </citation>
    <scope>NUCLEOTIDE SEQUENCE [LARGE SCALE GENOMIC DNA]</scope>
    <source>
        <strain evidence="5">G3</strain>
    </source>
</reference>
<evidence type="ECO:0000259" key="4">
    <source>
        <dbReference type="PROSITE" id="PS50102"/>
    </source>
</evidence>
<dbReference type="EMBL" id="DS113551">
    <property type="protein sequence ID" value="EAY01957.1"/>
    <property type="molecule type" value="Genomic_DNA"/>
</dbReference>
<dbReference type="SUPFAM" id="SSF54928">
    <property type="entry name" value="RNA-binding domain, RBD"/>
    <property type="match status" value="1"/>
</dbReference>
<dbReference type="InterPro" id="IPR035979">
    <property type="entry name" value="RBD_domain_sf"/>
</dbReference>